<dbReference type="Gene3D" id="3.40.1190.20">
    <property type="match status" value="1"/>
</dbReference>
<dbReference type="EMBL" id="QOCI01000006">
    <property type="protein sequence ID" value="RRR18767.1"/>
    <property type="molecule type" value="Genomic_DNA"/>
</dbReference>
<comment type="similarity">
    <text evidence="3 19">In the N-terminal section; belongs to the NnrE/AIBP family.</text>
</comment>
<dbReference type="SUPFAM" id="SSF64153">
    <property type="entry name" value="YjeF N-terminal domain-like"/>
    <property type="match status" value="1"/>
</dbReference>
<evidence type="ECO:0000256" key="15">
    <source>
        <dbReference type="ARBA" id="ARBA00048238"/>
    </source>
</evidence>
<keyword evidence="8 17" id="KW-0521">NADP</keyword>
<evidence type="ECO:0000256" key="19">
    <source>
        <dbReference type="PIRNR" id="PIRNR017184"/>
    </source>
</evidence>
<evidence type="ECO:0000256" key="2">
    <source>
        <dbReference type="ARBA" id="ARBA00000909"/>
    </source>
</evidence>
<dbReference type="PROSITE" id="PS51385">
    <property type="entry name" value="YJEF_N"/>
    <property type="match status" value="1"/>
</dbReference>
<dbReference type="AlphaFoldDB" id="A0A426SKT0"/>
<dbReference type="InterPro" id="IPR029056">
    <property type="entry name" value="Ribokinase-like"/>
</dbReference>
<comment type="cofactor">
    <cofactor evidence="18 19">
        <name>K(+)</name>
        <dbReference type="ChEBI" id="CHEBI:29103"/>
    </cofactor>
    <text evidence="18 19">Binds 1 potassium ion per subunit.</text>
</comment>
<comment type="similarity">
    <text evidence="4 19">In the C-terminal section; belongs to the NnrD/CARKD family.</text>
</comment>
<dbReference type="PIRSF" id="PIRSF017184">
    <property type="entry name" value="Nnr"/>
    <property type="match status" value="1"/>
</dbReference>
<protein>
    <recommendedName>
        <fullName evidence="19">Bifunctional NAD(P)H-hydrate repair enzyme</fullName>
    </recommendedName>
    <alternativeName>
        <fullName evidence="19">Nicotinamide nucleotide repair protein</fullName>
    </alternativeName>
    <domain>
        <recommendedName>
            <fullName evidence="19">ADP-dependent (S)-NAD(P)H-hydrate dehydratase</fullName>
            <ecNumber evidence="19">4.2.1.136</ecNumber>
        </recommendedName>
        <alternativeName>
            <fullName evidence="19">ADP-dependent NAD(P)HX dehydratase</fullName>
        </alternativeName>
    </domain>
    <domain>
        <recommendedName>
            <fullName evidence="19">NAD(P)H-hydrate epimerase</fullName>
            <ecNumber evidence="19">5.1.99.6</ecNumber>
        </recommendedName>
    </domain>
</protein>
<sequence>MLRAHGAEAVREAERPLLEAGEPLMLRAAAALAERAVHHLRSAPFAPQVLVLAGAGSNGGDGLHAAAILRREHSLAADAITAAPRRHEEGAAALEAAGGTLHPLASLDEERLAHLLCGADLVIDSILGIGGRPEVPAELLPLLEAVRDSGVPVLAADLPSFVDATTGQAAPEALPARETVTFGAVKAGLLLPGGAELAGTVHLVDLGLEEHLPARAAVERLEDADVRALLPRPGRDSTKYRRGVVALAVGSEQYPGAAVLAVSGAARTGAGMVRCLAPQAVLDLVLRARPETVGHPVGPGRAGGRVLDDETLARTHAVVIGPGLPGDDPRVRRGVALLAGQMDVPAEAPRRGVLDAGALGAIDPGTRLCPDVVLTPHRGEAERLARRLDIDPDLPAPELARALAAATGATVLLKGAITLVAPGDGGPLRSQDDATPQLATAGTGDVLAGVLGALLAAGLPGPDAAALAALLHGRAGRLASRDGLHPLVALDVADSLPEAIGTILADAQDLNRGAR</sequence>
<keyword evidence="12 17" id="KW-0456">Lyase</keyword>
<feature type="binding site" evidence="17">
    <location>
        <position position="377"/>
    </location>
    <ligand>
        <name>(6S)-NADPHX</name>
        <dbReference type="ChEBI" id="CHEBI:64076"/>
    </ligand>
</feature>
<feature type="binding site" evidence="18">
    <location>
        <position position="58"/>
    </location>
    <ligand>
        <name>K(+)</name>
        <dbReference type="ChEBI" id="CHEBI:29103"/>
    </ligand>
</feature>
<keyword evidence="11 18" id="KW-0413">Isomerase</keyword>
<comment type="function">
    <text evidence="18">Catalyzes the epimerization of the S- and R-forms of NAD(P)HX, a damaged form of NAD(P)H that is a result of enzymatic or heat-dependent hydration. This is a prerequisite for the S-specific NAD(P)H-hydrate dehydratase to allow the repair of both epimers of NAD(P)HX.</text>
</comment>
<dbReference type="GO" id="GO:0110051">
    <property type="term" value="P:metabolite repair"/>
    <property type="evidence" value="ECO:0007669"/>
    <property type="project" value="TreeGrafter"/>
</dbReference>
<feature type="binding site" evidence="17">
    <location>
        <position position="444"/>
    </location>
    <ligand>
        <name>AMP</name>
        <dbReference type="ChEBI" id="CHEBI:456215"/>
    </ligand>
</feature>
<dbReference type="Proteomes" id="UP000274327">
    <property type="component" value="Unassembled WGS sequence"/>
</dbReference>
<proteinExistence type="inferred from homology"/>
<dbReference type="GO" id="GO:0046496">
    <property type="term" value="P:nicotinamide nucleotide metabolic process"/>
    <property type="evidence" value="ECO:0007669"/>
    <property type="project" value="UniProtKB-UniRule"/>
</dbReference>
<comment type="catalytic activity">
    <reaction evidence="2 18 19">
        <text>(6R)-NADPHX = (6S)-NADPHX</text>
        <dbReference type="Rhea" id="RHEA:32227"/>
        <dbReference type="ChEBI" id="CHEBI:64076"/>
        <dbReference type="ChEBI" id="CHEBI:64077"/>
        <dbReference type="EC" id="5.1.99.6"/>
    </reaction>
</comment>
<evidence type="ECO:0000256" key="18">
    <source>
        <dbReference type="HAMAP-Rule" id="MF_01966"/>
    </source>
</evidence>
<keyword evidence="5 18" id="KW-0479">Metal-binding</keyword>
<feature type="binding site" evidence="17">
    <location>
        <position position="257"/>
    </location>
    <ligand>
        <name>(6S)-NADPHX</name>
        <dbReference type="ChEBI" id="CHEBI:64076"/>
    </ligand>
</feature>
<comment type="function">
    <text evidence="17">Catalyzes the dehydration of the S-form of NAD(P)HX at the expense of ADP, which is converted to AMP. Together with NAD(P)HX epimerase, which catalyzes the epimerization of the S- and R-forms, the enzyme allows the repair of both epimers of NAD(P)HX, a damaged form of NAD(P)H that is a result of enzymatic or heat-dependent hydration.</text>
</comment>
<evidence type="ECO:0000256" key="14">
    <source>
        <dbReference type="ARBA" id="ARBA00025153"/>
    </source>
</evidence>
<feature type="binding site" evidence="18">
    <location>
        <position position="160"/>
    </location>
    <ligand>
        <name>K(+)</name>
        <dbReference type="ChEBI" id="CHEBI:29103"/>
    </ligand>
</feature>
<comment type="caution">
    <text evidence="22">The sequence shown here is derived from an EMBL/GenBank/DDBJ whole genome shotgun (WGS) entry which is preliminary data.</text>
</comment>
<dbReference type="InterPro" id="IPR004443">
    <property type="entry name" value="YjeF_N_dom"/>
</dbReference>
<comment type="similarity">
    <text evidence="17">Belongs to the NnrD/CARKD family.</text>
</comment>
<feature type="binding site" evidence="18">
    <location>
        <begin position="57"/>
        <end position="61"/>
    </location>
    <ligand>
        <name>(6S)-NADPHX</name>
        <dbReference type="ChEBI" id="CHEBI:64076"/>
    </ligand>
</feature>
<dbReference type="GO" id="GO:0052855">
    <property type="term" value="F:ADP-dependent NAD(P)H-hydrate dehydratase activity"/>
    <property type="evidence" value="ECO:0007669"/>
    <property type="project" value="UniProtKB-UniRule"/>
</dbReference>
<feature type="binding site" evidence="18">
    <location>
        <position position="124"/>
    </location>
    <ligand>
        <name>K(+)</name>
        <dbReference type="ChEBI" id="CHEBI:29103"/>
    </ligand>
</feature>
<dbReference type="GeneID" id="78121003"/>
<evidence type="ECO:0000259" key="21">
    <source>
        <dbReference type="PROSITE" id="PS51385"/>
    </source>
</evidence>
<evidence type="ECO:0000256" key="1">
    <source>
        <dbReference type="ARBA" id="ARBA00000013"/>
    </source>
</evidence>
<dbReference type="HAMAP" id="MF_01965">
    <property type="entry name" value="NADHX_dehydratase"/>
    <property type="match status" value="1"/>
</dbReference>
<feature type="binding site" evidence="18">
    <location>
        <begin position="128"/>
        <end position="134"/>
    </location>
    <ligand>
        <name>(6S)-NADPHX</name>
        <dbReference type="ChEBI" id="CHEBI:64076"/>
    </ligand>
</feature>
<evidence type="ECO:0000256" key="7">
    <source>
        <dbReference type="ARBA" id="ARBA00022840"/>
    </source>
</evidence>
<comment type="caution">
    <text evidence="18">Lacks conserved residue(s) required for the propagation of feature annotation.</text>
</comment>
<evidence type="ECO:0000256" key="6">
    <source>
        <dbReference type="ARBA" id="ARBA00022741"/>
    </source>
</evidence>
<organism evidence="22 23">
    <name type="scientific">Brachybacterium paraconglomeratum</name>
    <dbReference type="NCBI Taxonomy" id="173362"/>
    <lineage>
        <taxon>Bacteria</taxon>
        <taxon>Bacillati</taxon>
        <taxon>Actinomycetota</taxon>
        <taxon>Actinomycetes</taxon>
        <taxon>Micrococcales</taxon>
        <taxon>Dermabacteraceae</taxon>
        <taxon>Brachybacterium</taxon>
    </lineage>
</organism>
<dbReference type="PANTHER" id="PTHR12592">
    <property type="entry name" value="ATP-DEPENDENT (S)-NAD(P)H-HYDRATE DEHYDRATASE FAMILY MEMBER"/>
    <property type="match status" value="1"/>
</dbReference>
<evidence type="ECO:0000256" key="16">
    <source>
        <dbReference type="ARBA" id="ARBA00049209"/>
    </source>
</evidence>
<dbReference type="InterPro" id="IPR000631">
    <property type="entry name" value="CARKD"/>
</dbReference>
<dbReference type="PROSITE" id="PS51383">
    <property type="entry name" value="YJEF_C_3"/>
    <property type="match status" value="1"/>
</dbReference>
<dbReference type="Pfam" id="PF03853">
    <property type="entry name" value="YjeF_N"/>
    <property type="match status" value="1"/>
</dbReference>
<dbReference type="RefSeq" id="WP_126986431.1">
    <property type="nucleotide sequence ID" value="NZ_ML133854.1"/>
</dbReference>
<dbReference type="SUPFAM" id="SSF53613">
    <property type="entry name" value="Ribokinase-like"/>
    <property type="match status" value="1"/>
</dbReference>
<comment type="subunit">
    <text evidence="17">Homotetramer.</text>
</comment>
<accession>A0A426SKT0</accession>
<reference evidence="22 23" key="1">
    <citation type="submission" date="2018-07" db="EMBL/GenBank/DDBJ databases">
        <title>Brachybacteriurn paraconglorneratum KCTC 9916.</title>
        <authorList>
            <person name="Li Y."/>
        </authorList>
    </citation>
    <scope>NUCLEOTIDE SEQUENCE [LARGE SCALE GENOMIC DNA]</scope>
    <source>
        <strain evidence="22 23">KCTC 9916</strain>
    </source>
</reference>
<evidence type="ECO:0000313" key="23">
    <source>
        <dbReference type="Proteomes" id="UP000274327"/>
    </source>
</evidence>
<evidence type="ECO:0000256" key="8">
    <source>
        <dbReference type="ARBA" id="ARBA00022857"/>
    </source>
</evidence>
<dbReference type="GO" id="GO:0052856">
    <property type="term" value="F:NAD(P)HX epimerase activity"/>
    <property type="evidence" value="ECO:0007669"/>
    <property type="project" value="UniProtKB-UniRule"/>
</dbReference>
<dbReference type="InterPro" id="IPR036652">
    <property type="entry name" value="YjeF_N_dom_sf"/>
</dbReference>
<evidence type="ECO:0000256" key="13">
    <source>
        <dbReference type="ARBA" id="ARBA00023268"/>
    </source>
</evidence>
<comment type="cofactor">
    <cofactor evidence="17">
        <name>Mg(2+)</name>
        <dbReference type="ChEBI" id="CHEBI:18420"/>
    </cofactor>
</comment>
<evidence type="ECO:0000256" key="12">
    <source>
        <dbReference type="ARBA" id="ARBA00023239"/>
    </source>
</evidence>
<comment type="function">
    <text evidence="14 19">Bifunctional enzyme that catalyzes the epimerization of the S- and R-forms of NAD(P)HX and the dehydration of the S-form of NAD(P)HX at the expense of ADP, which is converted to AMP. This allows the repair of both epimers of NAD(P)HX, a damaged form of NAD(P)H that is a result of enzymatic or heat-dependent hydration.</text>
</comment>
<keyword evidence="9 18" id="KW-0630">Potassium</keyword>
<dbReference type="InterPro" id="IPR030677">
    <property type="entry name" value="Nnr"/>
</dbReference>
<feature type="binding site" evidence="17">
    <location>
        <position position="323"/>
    </location>
    <ligand>
        <name>(6S)-NADPHX</name>
        <dbReference type="ChEBI" id="CHEBI:64076"/>
    </ligand>
</feature>
<evidence type="ECO:0000256" key="9">
    <source>
        <dbReference type="ARBA" id="ARBA00022958"/>
    </source>
</evidence>
<name>A0A426SKT0_9MICO</name>
<dbReference type="EC" id="4.2.1.136" evidence="19"/>
<keyword evidence="13" id="KW-0511">Multifunctional enzyme</keyword>
<comment type="catalytic activity">
    <reaction evidence="1 18 19">
        <text>(6R)-NADHX = (6S)-NADHX</text>
        <dbReference type="Rhea" id="RHEA:32215"/>
        <dbReference type="ChEBI" id="CHEBI:64074"/>
        <dbReference type="ChEBI" id="CHEBI:64075"/>
        <dbReference type="EC" id="5.1.99.6"/>
    </reaction>
</comment>
<feature type="binding site" evidence="17">
    <location>
        <position position="445"/>
    </location>
    <ligand>
        <name>(6S)-NADPHX</name>
        <dbReference type="ChEBI" id="CHEBI:64076"/>
    </ligand>
</feature>
<evidence type="ECO:0000256" key="17">
    <source>
        <dbReference type="HAMAP-Rule" id="MF_01965"/>
    </source>
</evidence>
<evidence type="ECO:0000259" key="20">
    <source>
        <dbReference type="PROSITE" id="PS51383"/>
    </source>
</evidence>
<evidence type="ECO:0000256" key="11">
    <source>
        <dbReference type="ARBA" id="ARBA00023235"/>
    </source>
</evidence>
<dbReference type="PANTHER" id="PTHR12592:SF0">
    <property type="entry name" value="ATP-DEPENDENT (S)-NAD(P)H-HYDRATE DEHYDRATASE"/>
    <property type="match status" value="1"/>
</dbReference>
<keyword evidence="7 17" id="KW-0067">ATP-binding</keyword>
<keyword evidence="10 17" id="KW-0520">NAD</keyword>
<dbReference type="PROSITE" id="PS01049">
    <property type="entry name" value="YJEF_C_1"/>
    <property type="match status" value="1"/>
</dbReference>
<dbReference type="HAMAP" id="MF_01966">
    <property type="entry name" value="NADHX_epimerase"/>
    <property type="match status" value="1"/>
</dbReference>
<keyword evidence="6 17" id="KW-0547">Nucleotide-binding</keyword>
<evidence type="ECO:0000313" key="22">
    <source>
        <dbReference type="EMBL" id="RRR18767.1"/>
    </source>
</evidence>
<keyword evidence="23" id="KW-1185">Reference proteome</keyword>
<feature type="binding site" evidence="17">
    <location>
        <begin position="414"/>
        <end position="418"/>
    </location>
    <ligand>
        <name>AMP</name>
        <dbReference type="ChEBI" id="CHEBI:456215"/>
    </ligand>
</feature>
<dbReference type="NCBIfam" id="TIGR00196">
    <property type="entry name" value="yjeF_cterm"/>
    <property type="match status" value="1"/>
</dbReference>
<dbReference type="Pfam" id="PF01256">
    <property type="entry name" value="Carb_kinase"/>
    <property type="match status" value="1"/>
</dbReference>
<dbReference type="CDD" id="cd01171">
    <property type="entry name" value="YXKO-related"/>
    <property type="match status" value="1"/>
</dbReference>
<feature type="domain" description="YjeF C-terminal" evidence="20">
    <location>
        <begin position="222"/>
        <end position="503"/>
    </location>
</feature>
<dbReference type="PROSITE" id="PS01050">
    <property type="entry name" value="YJEF_C_2"/>
    <property type="match status" value="1"/>
</dbReference>
<evidence type="ECO:0000256" key="3">
    <source>
        <dbReference type="ARBA" id="ARBA00006001"/>
    </source>
</evidence>
<gene>
    <name evidence="18" type="primary">nnrE</name>
    <name evidence="17" type="synonym">nnrD</name>
    <name evidence="22" type="ORF">DS079_08200</name>
</gene>
<evidence type="ECO:0000256" key="4">
    <source>
        <dbReference type="ARBA" id="ARBA00009524"/>
    </source>
</evidence>
<evidence type="ECO:0000256" key="10">
    <source>
        <dbReference type="ARBA" id="ARBA00023027"/>
    </source>
</evidence>
<dbReference type="InterPro" id="IPR017953">
    <property type="entry name" value="Carbohydrate_kinase_pred_CS"/>
</dbReference>
<comment type="catalytic activity">
    <reaction evidence="15 17 19">
        <text>(6S)-NADHX + ADP = AMP + phosphate + NADH + H(+)</text>
        <dbReference type="Rhea" id="RHEA:32223"/>
        <dbReference type="ChEBI" id="CHEBI:15378"/>
        <dbReference type="ChEBI" id="CHEBI:43474"/>
        <dbReference type="ChEBI" id="CHEBI:57945"/>
        <dbReference type="ChEBI" id="CHEBI:64074"/>
        <dbReference type="ChEBI" id="CHEBI:456215"/>
        <dbReference type="ChEBI" id="CHEBI:456216"/>
        <dbReference type="EC" id="4.2.1.136"/>
    </reaction>
</comment>
<comment type="catalytic activity">
    <reaction evidence="16 17 19">
        <text>(6S)-NADPHX + ADP = AMP + phosphate + NADPH + H(+)</text>
        <dbReference type="Rhea" id="RHEA:32235"/>
        <dbReference type="ChEBI" id="CHEBI:15378"/>
        <dbReference type="ChEBI" id="CHEBI:43474"/>
        <dbReference type="ChEBI" id="CHEBI:57783"/>
        <dbReference type="ChEBI" id="CHEBI:64076"/>
        <dbReference type="ChEBI" id="CHEBI:456215"/>
        <dbReference type="ChEBI" id="CHEBI:456216"/>
        <dbReference type="EC" id="4.2.1.136"/>
    </reaction>
</comment>
<dbReference type="EC" id="5.1.99.6" evidence="19"/>
<feature type="domain" description="YjeF N-terminal" evidence="21">
    <location>
        <begin position="10"/>
        <end position="214"/>
    </location>
</feature>
<feature type="binding site" evidence="18">
    <location>
        <position position="157"/>
    </location>
    <ligand>
        <name>(6S)-NADPHX</name>
        <dbReference type="ChEBI" id="CHEBI:64076"/>
    </ligand>
</feature>
<comment type="similarity">
    <text evidence="18">Belongs to the NnrE/AIBP family.</text>
</comment>
<evidence type="ECO:0000256" key="5">
    <source>
        <dbReference type="ARBA" id="ARBA00022723"/>
    </source>
</evidence>
<dbReference type="Gene3D" id="3.40.50.10260">
    <property type="entry name" value="YjeF N-terminal domain"/>
    <property type="match status" value="1"/>
</dbReference>
<dbReference type="GO" id="GO:0005524">
    <property type="term" value="F:ATP binding"/>
    <property type="evidence" value="ECO:0007669"/>
    <property type="project" value="UniProtKB-UniRule"/>
</dbReference>
<dbReference type="GO" id="GO:0046872">
    <property type="term" value="F:metal ion binding"/>
    <property type="evidence" value="ECO:0007669"/>
    <property type="project" value="UniProtKB-UniRule"/>
</dbReference>